<dbReference type="EMBL" id="ML995477">
    <property type="protein sequence ID" value="KAF2145721.1"/>
    <property type="molecule type" value="Genomic_DNA"/>
</dbReference>
<dbReference type="PROSITE" id="PS51184">
    <property type="entry name" value="JMJC"/>
    <property type="match status" value="1"/>
</dbReference>
<name>A0A6A6BSZ0_9PEZI</name>
<evidence type="ECO:0000313" key="3">
    <source>
        <dbReference type="Proteomes" id="UP000799438"/>
    </source>
</evidence>
<dbReference type="AlphaFoldDB" id="A0A6A6BSZ0"/>
<dbReference type="RefSeq" id="XP_033401433.1">
    <property type="nucleotide sequence ID" value="XM_033536463.1"/>
</dbReference>
<dbReference type="Pfam" id="PF13621">
    <property type="entry name" value="Cupin_8"/>
    <property type="match status" value="1"/>
</dbReference>
<gene>
    <name evidence="2" type="ORF">K452DRAFT_220398</name>
</gene>
<proteinExistence type="predicted"/>
<dbReference type="Proteomes" id="UP000799438">
    <property type="component" value="Unassembled WGS sequence"/>
</dbReference>
<sequence>MKVFTKFLKEPVPNSNLYIAQMPLDDFPDALQRQVPRPDLILSCYGKVKHEGSSLWMGRPPTMTPLHRDPSANMFVQLAGKKLVRLFPPDVGEKIFQTVKSRIGTGGDMSGRLRGKEMMLGREKEELEKEVWGRYNSEFGGVQASLDRGSGLFIPQGWWHSVKGVGNSGVNASVNWWFRFTPKNTPGDNSSKNAVAGPDTAQTQPELYFKGWEEVQNRAWRQDYLSKRANSLKIRARNIPLQVRNL</sequence>
<dbReference type="PANTHER" id="PTHR12461">
    <property type="entry name" value="HYPOXIA-INDUCIBLE FACTOR 1 ALPHA INHIBITOR-RELATED"/>
    <property type="match status" value="1"/>
</dbReference>
<dbReference type="GeneID" id="54293959"/>
<keyword evidence="3" id="KW-1185">Reference proteome</keyword>
<reference evidence="2" key="1">
    <citation type="journal article" date="2020" name="Stud. Mycol.">
        <title>101 Dothideomycetes genomes: a test case for predicting lifestyles and emergence of pathogens.</title>
        <authorList>
            <person name="Haridas S."/>
            <person name="Albert R."/>
            <person name="Binder M."/>
            <person name="Bloem J."/>
            <person name="Labutti K."/>
            <person name="Salamov A."/>
            <person name="Andreopoulos B."/>
            <person name="Baker S."/>
            <person name="Barry K."/>
            <person name="Bills G."/>
            <person name="Bluhm B."/>
            <person name="Cannon C."/>
            <person name="Castanera R."/>
            <person name="Culley D."/>
            <person name="Daum C."/>
            <person name="Ezra D."/>
            <person name="Gonzalez J."/>
            <person name="Henrissat B."/>
            <person name="Kuo A."/>
            <person name="Liang C."/>
            <person name="Lipzen A."/>
            <person name="Lutzoni F."/>
            <person name="Magnuson J."/>
            <person name="Mondo S."/>
            <person name="Nolan M."/>
            <person name="Ohm R."/>
            <person name="Pangilinan J."/>
            <person name="Park H.-J."/>
            <person name="Ramirez L."/>
            <person name="Alfaro M."/>
            <person name="Sun H."/>
            <person name="Tritt A."/>
            <person name="Yoshinaga Y."/>
            <person name="Zwiers L.-H."/>
            <person name="Turgeon B."/>
            <person name="Goodwin S."/>
            <person name="Spatafora J."/>
            <person name="Crous P."/>
            <person name="Grigoriev I."/>
        </authorList>
    </citation>
    <scope>NUCLEOTIDE SEQUENCE</scope>
    <source>
        <strain evidence="2">CBS 121167</strain>
    </source>
</reference>
<dbReference type="InterPro" id="IPR003347">
    <property type="entry name" value="JmjC_dom"/>
</dbReference>
<dbReference type="InterPro" id="IPR041667">
    <property type="entry name" value="Cupin_8"/>
</dbReference>
<dbReference type="SUPFAM" id="SSF51197">
    <property type="entry name" value="Clavaminate synthase-like"/>
    <property type="match status" value="1"/>
</dbReference>
<dbReference type="PANTHER" id="PTHR12461:SF105">
    <property type="entry name" value="HYPOXIA-INDUCIBLE FACTOR 1-ALPHA INHIBITOR"/>
    <property type="match status" value="1"/>
</dbReference>
<dbReference type="Gene3D" id="2.60.120.650">
    <property type="entry name" value="Cupin"/>
    <property type="match status" value="1"/>
</dbReference>
<evidence type="ECO:0000259" key="1">
    <source>
        <dbReference type="PROSITE" id="PS51184"/>
    </source>
</evidence>
<evidence type="ECO:0000313" key="2">
    <source>
        <dbReference type="EMBL" id="KAF2145721.1"/>
    </source>
</evidence>
<accession>A0A6A6BSZ0</accession>
<protein>
    <recommendedName>
        <fullName evidence="1">JmjC domain-containing protein</fullName>
    </recommendedName>
</protein>
<feature type="domain" description="JmjC" evidence="1">
    <location>
        <begin position="11"/>
        <end position="195"/>
    </location>
</feature>
<organism evidence="2 3">
    <name type="scientific">Aplosporella prunicola CBS 121167</name>
    <dbReference type="NCBI Taxonomy" id="1176127"/>
    <lineage>
        <taxon>Eukaryota</taxon>
        <taxon>Fungi</taxon>
        <taxon>Dikarya</taxon>
        <taxon>Ascomycota</taxon>
        <taxon>Pezizomycotina</taxon>
        <taxon>Dothideomycetes</taxon>
        <taxon>Dothideomycetes incertae sedis</taxon>
        <taxon>Botryosphaeriales</taxon>
        <taxon>Aplosporellaceae</taxon>
        <taxon>Aplosporella</taxon>
    </lineage>
</organism>
<dbReference type="OrthoDB" id="263283at2759"/>